<name>A0ABD2Z9R6_9GENT</name>
<dbReference type="CDD" id="cd02120">
    <property type="entry name" value="PA_subtilisin_like"/>
    <property type="match status" value="1"/>
</dbReference>
<dbReference type="FunFam" id="3.30.70.80:FF:000003">
    <property type="entry name" value="Subtilisin-like protease SBT1.9"/>
    <property type="match status" value="1"/>
</dbReference>
<comment type="caution">
    <text evidence="14">The sequence shown here is derived from an EMBL/GenBank/DDBJ whole genome shotgun (WGS) entry which is preliminary data.</text>
</comment>
<evidence type="ECO:0000259" key="11">
    <source>
        <dbReference type="Pfam" id="PF00082"/>
    </source>
</evidence>
<keyword evidence="3" id="KW-0964">Secreted</keyword>
<dbReference type="Proteomes" id="UP001630127">
    <property type="component" value="Unassembled WGS sequence"/>
</dbReference>
<dbReference type="Pfam" id="PF17766">
    <property type="entry name" value="fn3_6"/>
    <property type="match status" value="1"/>
</dbReference>
<evidence type="ECO:0000313" key="15">
    <source>
        <dbReference type="Proteomes" id="UP001630127"/>
    </source>
</evidence>
<dbReference type="Gene3D" id="3.50.30.30">
    <property type="match status" value="1"/>
</dbReference>
<proteinExistence type="inferred from homology"/>
<protein>
    <recommendedName>
        <fullName evidence="16">Subtilisin-like protease</fullName>
    </recommendedName>
</protein>
<evidence type="ECO:0000259" key="12">
    <source>
        <dbReference type="Pfam" id="PF05922"/>
    </source>
</evidence>
<evidence type="ECO:0000256" key="9">
    <source>
        <dbReference type="PIRSR" id="PIRSR615500-1"/>
    </source>
</evidence>
<keyword evidence="6 10" id="KW-0378">Hydrolase</keyword>
<dbReference type="GO" id="GO:0005576">
    <property type="term" value="C:extracellular region"/>
    <property type="evidence" value="ECO:0007669"/>
    <property type="project" value="UniProtKB-SubCell"/>
</dbReference>
<evidence type="ECO:0000259" key="13">
    <source>
        <dbReference type="Pfam" id="PF17766"/>
    </source>
</evidence>
<evidence type="ECO:0000256" key="5">
    <source>
        <dbReference type="ARBA" id="ARBA00022729"/>
    </source>
</evidence>
<feature type="domain" description="Inhibitor I9" evidence="12">
    <location>
        <begin position="29"/>
        <end position="112"/>
    </location>
</feature>
<dbReference type="FunFam" id="3.40.50.200:FF:000006">
    <property type="entry name" value="Subtilisin-like protease SBT1.5"/>
    <property type="match status" value="1"/>
</dbReference>
<keyword evidence="7 10" id="KW-0720">Serine protease</keyword>
<feature type="active site" description="Charge relay system" evidence="9 10">
    <location>
        <position position="148"/>
    </location>
</feature>
<dbReference type="PROSITE" id="PS00138">
    <property type="entry name" value="SUBTILASE_SER"/>
    <property type="match status" value="1"/>
</dbReference>
<feature type="domain" description="Subtilisin-like protease fibronectin type-III" evidence="13">
    <location>
        <begin position="654"/>
        <end position="755"/>
    </location>
</feature>
<keyword evidence="5" id="KW-0732">Signal</keyword>
<dbReference type="InterPro" id="IPR036852">
    <property type="entry name" value="Peptidase_S8/S53_dom_sf"/>
</dbReference>
<dbReference type="Gene3D" id="2.60.40.2310">
    <property type="match status" value="1"/>
</dbReference>
<evidence type="ECO:0000256" key="4">
    <source>
        <dbReference type="ARBA" id="ARBA00022670"/>
    </source>
</evidence>
<dbReference type="Pfam" id="PF00082">
    <property type="entry name" value="Peptidase_S8"/>
    <property type="match status" value="1"/>
</dbReference>
<comment type="subcellular location">
    <subcellularLocation>
        <location evidence="1">Secreted</location>
    </subcellularLocation>
</comment>
<keyword evidence="8" id="KW-0325">Glycoprotein</keyword>
<dbReference type="CDD" id="cd04852">
    <property type="entry name" value="Peptidases_S8_3"/>
    <property type="match status" value="1"/>
</dbReference>
<dbReference type="InterPro" id="IPR015500">
    <property type="entry name" value="Peptidase_S8_subtilisin-rel"/>
</dbReference>
<dbReference type="InterPro" id="IPR041469">
    <property type="entry name" value="Subtilisin-like_FN3"/>
</dbReference>
<evidence type="ECO:0000313" key="14">
    <source>
        <dbReference type="EMBL" id="KAL3514473.1"/>
    </source>
</evidence>
<dbReference type="GO" id="GO:0004252">
    <property type="term" value="F:serine-type endopeptidase activity"/>
    <property type="evidence" value="ECO:0007669"/>
    <property type="project" value="UniProtKB-UniRule"/>
</dbReference>
<evidence type="ECO:0000256" key="1">
    <source>
        <dbReference type="ARBA" id="ARBA00004613"/>
    </source>
</evidence>
<organism evidence="14 15">
    <name type="scientific">Cinchona calisaya</name>
    <dbReference type="NCBI Taxonomy" id="153742"/>
    <lineage>
        <taxon>Eukaryota</taxon>
        <taxon>Viridiplantae</taxon>
        <taxon>Streptophyta</taxon>
        <taxon>Embryophyta</taxon>
        <taxon>Tracheophyta</taxon>
        <taxon>Spermatophyta</taxon>
        <taxon>Magnoliopsida</taxon>
        <taxon>eudicotyledons</taxon>
        <taxon>Gunneridae</taxon>
        <taxon>Pentapetalae</taxon>
        <taxon>asterids</taxon>
        <taxon>lamiids</taxon>
        <taxon>Gentianales</taxon>
        <taxon>Rubiaceae</taxon>
        <taxon>Cinchonoideae</taxon>
        <taxon>Cinchoneae</taxon>
        <taxon>Cinchona</taxon>
    </lineage>
</organism>
<reference evidence="14 15" key="1">
    <citation type="submission" date="2024-11" db="EMBL/GenBank/DDBJ databases">
        <title>A near-complete genome assembly of Cinchona calisaya.</title>
        <authorList>
            <person name="Lian D.C."/>
            <person name="Zhao X.W."/>
            <person name="Wei L."/>
        </authorList>
    </citation>
    <scope>NUCLEOTIDE SEQUENCE [LARGE SCALE GENOMIC DNA]</scope>
    <source>
        <tissue evidence="14">Nenye</tissue>
    </source>
</reference>
<dbReference type="Gene3D" id="3.40.50.200">
    <property type="entry name" value="Peptidase S8/S53 domain"/>
    <property type="match status" value="1"/>
</dbReference>
<dbReference type="EMBL" id="JBJUIK010000011">
    <property type="protein sequence ID" value="KAL3514473.1"/>
    <property type="molecule type" value="Genomic_DNA"/>
</dbReference>
<evidence type="ECO:0000256" key="7">
    <source>
        <dbReference type="ARBA" id="ARBA00022825"/>
    </source>
</evidence>
<feature type="active site" description="Charge relay system" evidence="9 10">
    <location>
        <position position="219"/>
    </location>
</feature>
<evidence type="ECO:0000256" key="10">
    <source>
        <dbReference type="PROSITE-ProRule" id="PRU01240"/>
    </source>
</evidence>
<dbReference type="PROSITE" id="PS51892">
    <property type="entry name" value="SUBTILASE"/>
    <property type="match status" value="1"/>
</dbReference>
<dbReference type="GO" id="GO:0006508">
    <property type="term" value="P:proteolysis"/>
    <property type="evidence" value="ECO:0007669"/>
    <property type="project" value="UniProtKB-KW"/>
</dbReference>
<evidence type="ECO:0000256" key="6">
    <source>
        <dbReference type="ARBA" id="ARBA00022801"/>
    </source>
</evidence>
<dbReference type="Pfam" id="PF05922">
    <property type="entry name" value="Inhibitor_I9"/>
    <property type="match status" value="1"/>
</dbReference>
<evidence type="ECO:0000256" key="2">
    <source>
        <dbReference type="ARBA" id="ARBA00011073"/>
    </source>
</evidence>
<dbReference type="InterPro" id="IPR045051">
    <property type="entry name" value="SBT"/>
</dbReference>
<sequence length="763" mass="82943">MEEFAKQIIPFLLISTSFVLNLVSAERSTYIVHMDKSFMPKAFVSHQHWYTNTLDSLKSASPNSNSDRQKQPLEILYTYDNVFHGFSAVLSNAELESFKKLPGFVSACSDKIGTLDTTHSTEFLKLNPITGLWPVSDYGKDVIIGVLDSGVWPESLSYKDDGMTEIPSRWKGKCDGGYDFNSSLCNKKLIGARYFNKGLLAANPDEKGKMYSARDDDGHGTHTSSTAAGNYVEDVSFFGYAKGTARGVAPRARLAIYRASFSRGRYSSDVLAALDQAVADGVDVISISFGFNSIPFYEDPIAIASFAAMEKGVLVSTSAGNSGATPRRLHNGIPWVLTVAAGTMDRSFGGSITLGNGLTINGWSLFPASAVVRDSTLFYNETIAACNSIELLSEFPGGSTVICDNSSSTDNQIYFVSQSNLDAAIFISSRDYFYDESSFQYPGVIITPDKAAKVINYALKGVNPTVTIKFQKTFLGTKPAPMVAEYTRLGPSPTYPGIVKPDIMAPGTLVLAAWIPNDVVSHIGNNIDLSNSDDFNLISGTSMACPHATGIAALLKGARPEWSPAAIRSAMITTANPFDNTGNPIRLVEAINTIASPLAMGAGQVDPNTALDPGLIYDATSQDYIELLCSINYTRKQIFTITRSRYNCSKRVSDLNYPSFMFLYTPGTNVSIQKFERTVTNVGAGAATYKATVMAPKGTVVTVYPKTLVFRHMHDKQRYSLSIRYVEDENNAAPFGSVIWVEDTGNHSVRSPIVVYPLVINDD</sequence>
<dbReference type="InterPro" id="IPR010259">
    <property type="entry name" value="S8pro/Inhibitor_I9"/>
</dbReference>
<accession>A0ABD2Z9R6</accession>
<dbReference type="Gene3D" id="3.30.70.80">
    <property type="entry name" value="Peptidase S8 propeptide/proteinase inhibitor I9"/>
    <property type="match status" value="1"/>
</dbReference>
<dbReference type="PRINTS" id="PR00723">
    <property type="entry name" value="SUBTILISIN"/>
</dbReference>
<gene>
    <name evidence="14" type="ORF">ACH5RR_027190</name>
</gene>
<comment type="similarity">
    <text evidence="2 10">Belongs to the peptidase S8 family.</text>
</comment>
<evidence type="ECO:0000256" key="3">
    <source>
        <dbReference type="ARBA" id="ARBA00022525"/>
    </source>
</evidence>
<feature type="domain" description="Peptidase S8/S53" evidence="11">
    <location>
        <begin position="139"/>
        <end position="576"/>
    </location>
</feature>
<dbReference type="InterPro" id="IPR037045">
    <property type="entry name" value="S8pro/Inhibitor_I9_sf"/>
</dbReference>
<keyword evidence="15" id="KW-1185">Reference proteome</keyword>
<feature type="active site" description="Charge relay system" evidence="9 10">
    <location>
        <position position="542"/>
    </location>
</feature>
<dbReference type="PANTHER" id="PTHR10795">
    <property type="entry name" value="PROPROTEIN CONVERTASE SUBTILISIN/KEXIN"/>
    <property type="match status" value="1"/>
</dbReference>
<keyword evidence="4 10" id="KW-0645">Protease</keyword>
<dbReference type="AlphaFoldDB" id="A0ABD2Z9R6"/>
<evidence type="ECO:0008006" key="16">
    <source>
        <dbReference type="Google" id="ProtNLM"/>
    </source>
</evidence>
<dbReference type="InterPro" id="IPR023828">
    <property type="entry name" value="Peptidase_S8_Ser-AS"/>
</dbReference>
<dbReference type="SUPFAM" id="SSF52743">
    <property type="entry name" value="Subtilisin-like"/>
    <property type="match status" value="1"/>
</dbReference>
<dbReference type="InterPro" id="IPR034197">
    <property type="entry name" value="Peptidases_S8_3"/>
</dbReference>
<evidence type="ECO:0000256" key="8">
    <source>
        <dbReference type="ARBA" id="ARBA00023180"/>
    </source>
</evidence>
<dbReference type="InterPro" id="IPR000209">
    <property type="entry name" value="Peptidase_S8/S53_dom"/>
</dbReference>